<organism evidence="1 2">
    <name type="scientific">Phocaeicola barnesiae</name>
    <dbReference type="NCBI Taxonomy" id="376804"/>
    <lineage>
        <taxon>Bacteria</taxon>
        <taxon>Pseudomonadati</taxon>
        <taxon>Bacteroidota</taxon>
        <taxon>Bacteroidia</taxon>
        <taxon>Bacteroidales</taxon>
        <taxon>Bacteroidaceae</taxon>
        <taxon>Phocaeicola</taxon>
    </lineage>
</organism>
<accession>A0AAW5N8M3</accession>
<evidence type="ECO:0000313" key="1">
    <source>
        <dbReference type="EMBL" id="MCR8874433.1"/>
    </source>
</evidence>
<dbReference type="Pfam" id="PF09357">
    <property type="entry name" value="RteC"/>
    <property type="match status" value="1"/>
</dbReference>
<comment type="caution">
    <text evidence="1">The sequence shown here is derived from an EMBL/GenBank/DDBJ whole genome shotgun (WGS) entry which is preliminary data.</text>
</comment>
<name>A0AAW5N8M3_9BACT</name>
<dbReference type="AlphaFoldDB" id="A0AAW5N8M3"/>
<reference evidence="1 2" key="1">
    <citation type="submission" date="2022-08" db="EMBL/GenBank/DDBJ databases">
        <authorList>
            <person name="Zeman M."/>
            <person name="Kubasova T."/>
        </authorList>
    </citation>
    <scope>NUCLEOTIDE SEQUENCE [LARGE SCALE GENOMIC DNA]</scope>
    <source>
        <strain evidence="1 2">ET62</strain>
    </source>
</reference>
<dbReference type="RefSeq" id="WP_258335945.1">
    <property type="nucleotide sequence ID" value="NZ_CALULB010000008.1"/>
</dbReference>
<proteinExistence type="predicted"/>
<dbReference type="EMBL" id="JANRHJ010000011">
    <property type="protein sequence ID" value="MCR8874433.1"/>
    <property type="molecule type" value="Genomic_DNA"/>
</dbReference>
<sequence length="39" mass="4131">MRWTGSTVDLIELLYGLDTLKYINGGETGMGELLGQGGA</sequence>
<gene>
    <name evidence="1" type="ORF">NW209_10465</name>
</gene>
<dbReference type="Proteomes" id="UP001204579">
    <property type="component" value="Unassembled WGS sequence"/>
</dbReference>
<protein>
    <submittedName>
        <fullName evidence="1">RteC domain-containing protein</fullName>
    </submittedName>
</protein>
<keyword evidence="2" id="KW-1185">Reference proteome</keyword>
<dbReference type="InterPro" id="IPR018534">
    <property type="entry name" value="Tet_reg_excision_RteC"/>
</dbReference>
<evidence type="ECO:0000313" key="2">
    <source>
        <dbReference type="Proteomes" id="UP001204579"/>
    </source>
</evidence>